<dbReference type="EMBL" id="LT963352">
    <property type="protein sequence ID" value="SOR80739.1"/>
    <property type="molecule type" value="Genomic_DNA"/>
</dbReference>
<proteinExistence type="predicted"/>
<dbReference type="Proteomes" id="UP000235464">
    <property type="component" value="Chromosome I"/>
</dbReference>
<evidence type="ECO:0000313" key="2">
    <source>
        <dbReference type="Proteomes" id="UP000235464"/>
    </source>
</evidence>
<dbReference type="AlphaFoldDB" id="A0A2N9BBK2"/>
<organism evidence="1 2">
    <name type="scientific">Streptomyces chartreusis NRRL 3882</name>
    <dbReference type="NCBI Taxonomy" id="1079985"/>
    <lineage>
        <taxon>Bacteria</taxon>
        <taxon>Bacillati</taxon>
        <taxon>Actinomycetota</taxon>
        <taxon>Actinomycetes</taxon>
        <taxon>Kitasatosporales</taxon>
        <taxon>Streptomycetaceae</taxon>
        <taxon>Streptomyces</taxon>
    </lineage>
</organism>
<accession>A0A2N9BBK2</accession>
<evidence type="ECO:0000313" key="1">
    <source>
        <dbReference type="EMBL" id="SOR80739.1"/>
    </source>
</evidence>
<sequence>MGLAPAVGTGSCGRRSGVGLCRAAGACGLDACVAWACRLGLVTRLTTVVGGAPPRGRCPAWVCLWLASVVGVRSLRRGLAVRGGPGWLVPAGGASPCGCCPWLGVPVVGVPCGRPVTSAGARCSGWARVVGACRWGQSVWLLSVAGCACGWRPLWASGHFGGGSLFGVGPGGWCLPVGPVRVAVVRGWVCLWLASVVGGAVRRALAVRGWPGGWRLRLGSGGRCPSLRTRLWLAPVAWAGRGCWCPRLGSGRGAGAPPGPWLGPAPAVRYLPVVFAALAAAFISCLCARTFASDSGPVMSATERKDFGSP</sequence>
<reference evidence="2" key="1">
    <citation type="submission" date="2017-11" db="EMBL/GenBank/DDBJ databases">
        <authorList>
            <person name="Wibberg D."/>
        </authorList>
    </citation>
    <scope>NUCLEOTIDE SEQUENCE [LARGE SCALE GENOMIC DNA]</scope>
</reference>
<gene>
    <name evidence="1" type="ORF">SCNRRL3882_4192</name>
</gene>
<name>A0A2N9BBK2_STRCX</name>
<keyword evidence="2" id="KW-1185">Reference proteome</keyword>
<protein>
    <submittedName>
        <fullName evidence="1">Uncharacterized protein</fullName>
    </submittedName>
</protein>